<evidence type="ECO:0000256" key="1">
    <source>
        <dbReference type="SAM" id="Phobius"/>
    </source>
</evidence>
<evidence type="ECO:0000313" key="3">
    <source>
        <dbReference type="Proteomes" id="UP001501404"/>
    </source>
</evidence>
<dbReference type="EMBL" id="BAAAUU010000052">
    <property type="protein sequence ID" value="GAA3191217.1"/>
    <property type="molecule type" value="Genomic_DNA"/>
</dbReference>
<keyword evidence="1" id="KW-0472">Membrane</keyword>
<organism evidence="2 3">
    <name type="scientific">Actinocorallia glomerata</name>
    <dbReference type="NCBI Taxonomy" id="46203"/>
    <lineage>
        <taxon>Bacteria</taxon>
        <taxon>Bacillati</taxon>
        <taxon>Actinomycetota</taxon>
        <taxon>Actinomycetes</taxon>
        <taxon>Streptosporangiales</taxon>
        <taxon>Thermomonosporaceae</taxon>
        <taxon>Actinocorallia</taxon>
    </lineage>
</organism>
<gene>
    <name evidence="2" type="ORF">GCM10010467_30200</name>
</gene>
<keyword evidence="3" id="KW-1185">Reference proteome</keyword>
<feature type="transmembrane region" description="Helical" evidence="1">
    <location>
        <begin position="50"/>
        <end position="70"/>
    </location>
</feature>
<proteinExistence type="predicted"/>
<accession>A0ABP6PUM8</accession>
<evidence type="ECO:0008006" key="4">
    <source>
        <dbReference type="Google" id="ProtNLM"/>
    </source>
</evidence>
<sequence length="198" mass="20754">MLAAAVAIGSATAAHLTAGHHGPHPVILLLAIAVSVPVCVALARVPLSRWRLAAAVLVSQGVLHVLFALFPYSHASASLSVGQSSHPGHHRHHVDHLVLAEPSASAVSAHGVVPDAAMSVAHLSAGVLTYALLRRGEVLLQALVSLFGIRPVLMFVFRPLVLTGPRTMNWAASWPARQFSALWPGQGPWTLRGPPVVS</sequence>
<protein>
    <recommendedName>
        <fullName evidence="4">Integral membrane protein</fullName>
    </recommendedName>
</protein>
<keyword evidence="1" id="KW-0812">Transmembrane</keyword>
<dbReference type="Proteomes" id="UP001501404">
    <property type="component" value="Unassembled WGS sequence"/>
</dbReference>
<keyword evidence="1" id="KW-1133">Transmembrane helix</keyword>
<name>A0ABP6PUM8_9ACTN</name>
<feature type="transmembrane region" description="Helical" evidence="1">
    <location>
        <begin position="23"/>
        <end position="43"/>
    </location>
</feature>
<comment type="caution">
    <text evidence="2">The sequence shown here is derived from an EMBL/GenBank/DDBJ whole genome shotgun (WGS) entry which is preliminary data.</text>
</comment>
<evidence type="ECO:0000313" key="2">
    <source>
        <dbReference type="EMBL" id="GAA3191217.1"/>
    </source>
</evidence>
<feature type="transmembrane region" description="Helical" evidence="1">
    <location>
        <begin position="138"/>
        <end position="157"/>
    </location>
</feature>
<reference evidence="3" key="1">
    <citation type="journal article" date="2019" name="Int. J. Syst. Evol. Microbiol.">
        <title>The Global Catalogue of Microorganisms (GCM) 10K type strain sequencing project: providing services to taxonomists for standard genome sequencing and annotation.</title>
        <authorList>
            <consortium name="The Broad Institute Genomics Platform"/>
            <consortium name="The Broad Institute Genome Sequencing Center for Infectious Disease"/>
            <person name="Wu L."/>
            <person name="Ma J."/>
        </authorList>
    </citation>
    <scope>NUCLEOTIDE SEQUENCE [LARGE SCALE GENOMIC DNA]</scope>
    <source>
        <strain evidence="3">JCM 9376</strain>
    </source>
</reference>